<keyword evidence="3" id="KW-1185">Reference proteome</keyword>
<evidence type="ECO:0000256" key="1">
    <source>
        <dbReference type="SAM" id="SignalP"/>
    </source>
</evidence>
<dbReference type="RefSeq" id="XP_002786247.1">
    <property type="nucleotide sequence ID" value="XM_002786201.1"/>
</dbReference>
<reference evidence="2 3" key="1">
    <citation type="submission" date="2008-07" db="EMBL/GenBank/DDBJ databases">
        <authorList>
            <person name="El-Sayed N."/>
            <person name="Caler E."/>
            <person name="Inman J."/>
            <person name="Amedeo P."/>
            <person name="Hass B."/>
            <person name="Wortman J."/>
        </authorList>
    </citation>
    <scope>NUCLEOTIDE SEQUENCE [LARGE SCALE GENOMIC DNA]</scope>
    <source>
        <strain evidence="3">ATCC 50983 / TXsc</strain>
    </source>
</reference>
<dbReference type="AlphaFoldDB" id="C5KC12"/>
<feature type="signal peptide" evidence="1">
    <location>
        <begin position="1"/>
        <end position="23"/>
    </location>
</feature>
<sequence>MRLLSIQAFGVLFGLELTVVALSATPPEAQSTLKLDHQTYILTSLKSKSLHPTRREGANKRARSTVLKCRVKAVDDTDAFEFEKSQQGFNLVFVKENKILSSGPSNVLSDKIPIEIHQQDALTCEEAVDLLFKGLKNDPTFLGLISADTQEVPFSTLHMYLASLAAAKWEAPELKGIETTRLRDPTNSQSLLCHARLMNDNDHALEFHPSIDHSSFFLTWAQCGKTKAKDL</sequence>
<feature type="chain" id="PRO_5002954267" evidence="1">
    <location>
        <begin position="24"/>
        <end position="231"/>
    </location>
</feature>
<dbReference type="GeneID" id="9048434"/>
<dbReference type="InParanoid" id="C5KC12"/>
<protein>
    <submittedName>
        <fullName evidence="2">Uncharacterized protein</fullName>
    </submittedName>
</protein>
<evidence type="ECO:0000313" key="3">
    <source>
        <dbReference type="Proteomes" id="UP000007800"/>
    </source>
</evidence>
<organism evidence="3">
    <name type="scientific">Perkinsus marinus (strain ATCC 50983 / TXsc)</name>
    <dbReference type="NCBI Taxonomy" id="423536"/>
    <lineage>
        <taxon>Eukaryota</taxon>
        <taxon>Sar</taxon>
        <taxon>Alveolata</taxon>
        <taxon>Perkinsozoa</taxon>
        <taxon>Perkinsea</taxon>
        <taxon>Perkinsida</taxon>
        <taxon>Perkinsidae</taxon>
        <taxon>Perkinsus</taxon>
    </lineage>
</organism>
<dbReference type="EMBL" id="GG671946">
    <property type="protein sequence ID" value="EER18043.1"/>
    <property type="molecule type" value="Genomic_DNA"/>
</dbReference>
<evidence type="ECO:0000313" key="2">
    <source>
        <dbReference type="EMBL" id="EER18043.1"/>
    </source>
</evidence>
<keyword evidence="1" id="KW-0732">Signal</keyword>
<gene>
    <name evidence="2" type="ORF">Pmar_PMAR019926</name>
</gene>
<name>C5KC12_PERM5</name>
<proteinExistence type="predicted"/>
<dbReference type="Proteomes" id="UP000007800">
    <property type="component" value="Unassembled WGS sequence"/>
</dbReference>
<accession>C5KC12</accession>